<dbReference type="PIRSF" id="PIRSF000102">
    <property type="entry name" value="Lac_mal_DH"/>
    <property type="match status" value="1"/>
</dbReference>
<organism evidence="3">
    <name type="scientific">bioreactor metagenome</name>
    <dbReference type="NCBI Taxonomy" id="1076179"/>
    <lineage>
        <taxon>unclassified sequences</taxon>
        <taxon>metagenomes</taxon>
        <taxon>ecological metagenomes</taxon>
    </lineage>
</organism>
<accession>A0A644VV71</accession>
<dbReference type="Pfam" id="PF02866">
    <property type="entry name" value="Ldh_1_C"/>
    <property type="match status" value="1"/>
</dbReference>
<dbReference type="InterPro" id="IPR001557">
    <property type="entry name" value="L-lactate/malate_DH"/>
</dbReference>
<keyword evidence="3" id="KW-0560">Oxidoreductase</keyword>
<reference evidence="3" key="1">
    <citation type="submission" date="2019-08" db="EMBL/GenBank/DDBJ databases">
        <authorList>
            <person name="Kucharzyk K."/>
            <person name="Murdoch R.W."/>
            <person name="Higgins S."/>
            <person name="Loffler F."/>
        </authorList>
    </citation>
    <scope>NUCLEOTIDE SEQUENCE</scope>
</reference>
<dbReference type="Gene3D" id="3.40.50.720">
    <property type="entry name" value="NAD(P)-binding Rossmann-like Domain"/>
    <property type="match status" value="1"/>
</dbReference>
<dbReference type="GO" id="GO:0006089">
    <property type="term" value="P:lactate metabolic process"/>
    <property type="evidence" value="ECO:0007669"/>
    <property type="project" value="TreeGrafter"/>
</dbReference>
<name>A0A644VV71_9ZZZZ</name>
<dbReference type="PANTHER" id="PTHR43128:SF31">
    <property type="entry name" value="L-LACTATE DEHYDROGENASE"/>
    <property type="match status" value="1"/>
</dbReference>
<feature type="domain" description="Lactate/malate dehydrogenase N-terminal" evidence="1">
    <location>
        <begin position="8"/>
        <end position="146"/>
    </location>
</feature>
<dbReference type="InterPro" id="IPR036291">
    <property type="entry name" value="NAD(P)-bd_dom_sf"/>
</dbReference>
<dbReference type="InterPro" id="IPR022383">
    <property type="entry name" value="Lactate/malate_DH_C"/>
</dbReference>
<dbReference type="Gene3D" id="3.90.110.10">
    <property type="entry name" value="Lactate dehydrogenase/glycoside hydrolase, family 4, C-terminal"/>
    <property type="match status" value="1"/>
</dbReference>
<evidence type="ECO:0000313" key="3">
    <source>
        <dbReference type="EMBL" id="MPL95236.1"/>
    </source>
</evidence>
<comment type="caution">
    <text evidence="3">The sequence shown here is derived from an EMBL/GenBank/DDBJ whole genome shotgun (WGS) entry which is preliminary data.</text>
</comment>
<dbReference type="PANTHER" id="PTHR43128">
    <property type="entry name" value="L-2-HYDROXYCARBOXYLATE DEHYDROGENASE (NAD(P)(+))"/>
    <property type="match status" value="1"/>
</dbReference>
<dbReference type="SUPFAM" id="SSF51735">
    <property type="entry name" value="NAD(P)-binding Rossmann-fold domains"/>
    <property type="match status" value="1"/>
</dbReference>
<dbReference type="GO" id="GO:0004459">
    <property type="term" value="F:L-lactate dehydrogenase (NAD+) activity"/>
    <property type="evidence" value="ECO:0007669"/>
    <property type="project" value="UniProtKB-EC"/>
</dbReference>
<proteinExistence type="predicted"/>
<evidence type="ECO:0000259" key="2">
    <source>
        <dbReference type="Pfam" id="PF02866"/>
    </source>
</evidence>
<dbReference type="InterPro" id="IPR015955">
    <property type="entry name" value="Lactate_DH/Glyco_Ohase_4_C"/>
</dbReference>
<protein>
    <submittedName>
        <fullName evidence="3">L-lactate dehydrogenase 2</fullName>
        <ecNumber evidence="3">1.1.1.27</ecNumber>
    </submittedName>
</protein>
<dbReference type="AlphaFoldDB" id="A0A644VV71"/>
<feature type="domain" description="Lactate/malate dehydrogenase C-terminal" evidence="2">
    <location>
        <begin position="149"/>
        <end position="314"/>
    </location>
</feature>
<dbReference type="EC" id="1.1.1.27" evidence="3"/>
<evidence type="ECO:0000259" key="1">
    <source>
        <dbReference type="Pfam" id="PF00056"/>
    </source>
</evidence>
<gene>
    <name evidence="3" type="primary">ldhB_1</name>
    <name evidence="3" type="ORF">SDC9_41406</name>
</gene>
<dbReference type="PRINTS" id="PR00086">
    <property type="entry name" value="LLDHDRGNASE"/>
</dbReference>
<sequence>MVFKKRIVGIVGLGHVGAHVAYSLGIQGFADEILLCDKNQAKLISERQDLMDAVKFMPHHVNYRIATYEELSECDIIVNSIGDIALCATGNRDDEMNFTVAQVKNYIPKIKAGGFNGYYVNITNPCDVITNLIAKLSGLPKGHVMGTGTGLDTSRLVSAIAQQTGIDHKSITAYMMGEHGAAQMVPWSLINFGGKPLAELEKNPKFNFDKAEIRERTINGGWVTYSGKHCTEYGICSVAALMVNTIYHDEKRIMASSVQLTGEYGEQGIFAGCPALIGGNGVEEVIEYNLPPEELKEFKACCEKIRLNIAKAEKIPQA</sequence>
<dbReference type="EMBL" id="VSSQ01000459">
    <property type="protein sequence ID" value="MPL95236.1"/>
    <property type="molecule type" value="Genomic_DNA"/>
</dbReference>
<dbReference type="InterPro" id="IPR001236">
    <property type="entry name" value="Lactate/malate_DH_N"/>
</dbReference>
<dbReference type="SUPFAM" id="SSF56327">
    <property type="entry name" value="LDH C-terminal domain-like"/>
    <property type="match status" value="1"/>
</dbReference>
<dbReference type="Pfam" id="PF00056">
    <property type="entry name" value="Ldh_1_N"/>
    <property type="match status" value="1"/>
</dbReference>